<reference evidence="1" key="1">
    <citation type="submission" date="2023-10" db="EMBL/GenBank/DDBJ databases">
        <authorList>
            <person name="Chen Y."/>
            <person name="Shah S."/>
            <person name="Dougan E. K."/>
            <person name="Thang M."/>
            <person name="Chan C."/>
        </authorList>
    </citation>
    <scope>NUCLEOTIDE SEQUENCE [LARGE SCALE GENOMIC DNA]</scope>
</reference>
<gene>
    <name evidence="1" type="ORF">PCOR1329_LOCUS41637</name>
</gene>
<evidence type="ECO:0000313" key="1">
    <source>
        <dbReference type="EMBL" id="CAK0848772.1"/>
    </source>
</evidence>
<organism evidence="1 2">
    <name type="scientific">Prorocentrum cordatum</name>
    <dbReference type="NCBI Taxonomy" id="2364126"/>
    <lineage>
        <taxon>Eukaryota</taxon>
        <taxon>Sar</taxon>
        <taxon>Alveolata</taxon>
        <taxon>Dinophyceae</taxon>
        <taxon>Prorocentrales</taxon>
        <taxon>Prorocentraceae</taxon>
        <taxon>Prorocentrum</taxon>
    </lineage>
</organism>
<keyword evidence="2" id="KW-1185">Reference proteome</keyword>
<protein>
    <recommendedName>
        <fullName evidence="3">Fibronectin type-III domain-containing protein</fullName>
    </recommendedName>
</protein>
<dbReference type="Proteomes" id="UP001189429">
    <property type="component" value="Unassembled WGS sequence"/>
</dbReference>
<proteinExistence type="predicted"/>
<evidence type="ECO:0000313" key="2">
    <source>
        <dbReference type="Proteomes" id="UP001189429"/>
    </source>
</evidence>
<accession>A0ABN9TSY0</accession>
<name>A0ABN9TSY0_9DINO</name>
<dbReference type="EMBL" id="CAUYUJ010015008">
    <property type="protein sequence ID" value="CAK0848772.1"/>
    <property type="molecule type" value="Genomic_DNA"/>
</dbReference>
<sequence length="163" mass="17410">MWSGWSPPSEPVLHAVRLPEPHTGDALVLNLDEDCAEGRVHLRWQPFRTAAGLERLEYKIFAVAEGLLAQGDGCDICEAGCVTVVHPMAPPSCVQWSGVSGMPPGVAYRFFVCARYISLPLEALAPPPEGGPRRGPARFGVGPFQAGLWSAPVLPSVTSQQAP</sequence>
<comment type="caution">
    <text evidence="1">The sequence shown here is derived from an EMBL/GenBank/DDBJ whole genome shotgun (WGS) entry which is preliminary data.</text>
</comment>
<evidence type="ECO:0008006" key="3">
    <source>
        <dbReference type="Google" id="ProtNLM"/>
    </source>
</evidence>
<feature type="non-terminal residue" evidence="1">
    <location>
        <position position="163"/>
    </location>
</feature>